<evidence type="ECO:0000313" key="2">
    <source>
        <dbReference type="Proteomes" id="UP000313359"/>
    </source>
</evidence>
<protein>
    <submittedName>
        <fullName evidence="1">Uncharacterized protein</fullName>
    </submittedName>
</protein>
<proteinExistence type="predicted"/>
<reference evidence="1" key="1">
    <citation type="journal article" date="2018" name="Genome Biol. Evol.">
        <title>Genomics and development of Lentinus tigrinus, a white-rot wood-decaying mushroom with dimorphic fruiting bodies.</title>
        <authorList>
            <person name="Wu B."/>
            <person name="Xu Z."/>
            <person name="Knudson A."/>
            <person name="Carlson A."/>
            <person name="Chen N."/>
            <person name="Kovaka S."/>
            <person name="LaButti K."/>
            <person name="Lipzen A."/>
            <person name="Pennachio C."/>
            <person name="Riley R."/>
            <person name="Schakwitz W."/>
            <person name="Umezawa K."/>
            <person name="Ohm R.A."/>
            <person name="Grigoriev I.V."/>
            <person name="Nagy L.G."/>
            <person name="Gibbons J."/>
            <person name="Hibbett D."/>
        </authorList>
    </citation>
    <scope>NUCLEOTIDE SEQUENCE [LARGE SCALE GENOMIC DNA]</scope>
    <source>
        <strain evidence="1">ALCF2SS1-6</strain>
    </source>
</reference>
<keyword evidence="2" id="KW-1185">Reference proteome</keyword>
<gene>
    <name evidence="1" type="ORF">L227DRAFT_61511</name>
</gene>
<sequence>MHSTMDRSFLEELPTEACAEAKPTRQTSNCVPLATAAPLPTITTDSIYTLKTSISTEHFPDDLLVHGNVESVSQATIHYSRVYPIFPRDYTGFPGGKRGRMRKWFADAALSRNVAHLHLASAVQLLSDAHATVLRAPLSLPHESDDGSLVSVVVKIAHHTCGAHQRLVEEAELFNAISPLLEDDPAQNEPDADENAENREVKIPRFYGFYLPVRKDGSMRFRSHGELCDEECQQEVPWMTPILLLGGETEETALED</sequence>
<dbReference type="OrthoDB" id="2751047at2759"/>
<dbReference type="EMBL" id="ML122261">
    <property type="protein sequence ID" value="RPD61827.1"/>
    <property type="molecule type" value="Genomic_DNA"/>
</dbReference>
<dbReference type="STRING" id="1328759.A0A5C2SEZ6"/>
<evidence type="ECO:0000313" key="1">
    <source>
        <dbReference type="EMBL" id="RPD61827.1"/>
    </source>
</evidence>
<name>A0A5C2SEZ6_9APHY</name>
<dbReference type="AlphaFoldDB" id="A0A5C2SEZ6"/>
<organism evidence="1 2">
    <name type="scientific">Lentinus tigrinus ALCF2SS1-6</name>
    <dbReference type="NCBI Taxonomy" id="1328759"/>
    <lineage>
        <taxon>Eukaryota</taxon>
        <taxon>Fungi</taxon>
        <taxon>Dikarya</taxon>
        <taxon>Basidiomycota</taxon>
        <taxon>Agaricomycotina</taxon>
        <taxon>Agaricomycetes</taxon>
        <taxon>Polyporales</taxon>
        <taxon>Polyporaceae</taxon>
        <taxon>Lentinus</taxon>
    </lineage>
</organism>
<dbReference type="Proteomes" id="UP000313359">
    <property type="component" value="Unassembled WGS sequence"/>
</dbReference>
<accession>A0A5C2SEZ6</accession>